<dbReference type="SMART" id="SM00233">
    <property type="entry name" value="PH"/>
    <property type="match status" value="1"/>
</dbReference>
<reference evidence="10 11" key="2">
    <citation type="submission" date="2016-08" db="EMBL/GenBank/DDBJ databases">
        <title>Pervasive Adenine N6-methylation of Active Genes in Fungi.</title>
        <authorList>
            <consortium name="DOE Joint Genome Institute"/>
            <person name="Mondo S.J."/>
            <person name="Dannebaum R.O."/>
            <person name="Kuo R.C."/>
            <person name="Labutti K."/>
            <person name="Haridas S."/>
            <person name="Kuo A."/>
            <person name="Salamov A."/>
            <person name="Ahrendt S.R."/>
            <person name="Lipzen A."/>
            <person name="Sullivan W."/>
            <person name="Andreopoulos W.B."/>
            <person name="Clum A."/>
            <person name="Lindquist E."/>
            <person name="Daum C."/>
            <person name="Ramamoorthy G.K."/>
            <person name="Gryganskyi A."/>
            <person name="Culley D."/>
            <person name="Magnuson J.K."/>
            <person name="James T.Y."/>
            <person name="O'Malley M.A."/>
            <person name="Stajich J.E."/>
            <person name="Spatafora J.W."/>
            <person name="Visel A."/>
            <person name="Grigoriev I.V."/>
        </authorList>
    </citation>
    <scope>NUCLEOTIDE SEQUENCE [LARGE SCALE GENOMIC DNA]</scope>
    <source>
        <strain evidence="11">finn</strain>
    </source>
</reference>
<organism evidence="10 11">
    <name type="scientific">Piromyces finnis</name>
    <dbReference type="NCBI Taxonomy" id="1754191"/>
    <lineage>
        <taxon>Eukaryota</taxon>
        <taxon>Fungi</taxon>
        <taxon>Fungi incertae sedis</taxon>
        <taxon>Chytridiomycota</taxon>
        <taxon>Chytridiomycota incertae sedis</taxon>
        <taxon>Neocallimastigomycetes</taxon>
        <taxon>Neocallimastigales</taxon>
        <taxon>Neocallimastigaceae</taxon>
        <taxon>Piromyces</taxon>
    </lineage>
</organism>
<sequence length="1151" mass="133676">MTQNSDANLAKIADDVYNPICFINVKLATIDSPKFRASVNYFEDQLSEFIKLLDGLTKLIELYTKEYMKCNDFNDSIIKRFLIFKDKDILDNISKNIIQIFNDNISIIYSYKINMVDDLFEKIISELYDFCQAASKDIYEKKHIYDKSLDKYESILNKYSGASKSKDQVVLTEMYNQAEEMKKKFITNGIELCECIITFKTKLNQLIHNIFNFFYNENVNYHNSILNSFNSVKPDFNSLKSKLDENISYYNKMKESFENDSSRPKYEKSGWLYKKYQKGWSRRYFSIKKGVFKYSMTSSSGKKRGFVWTSTPINILLCEVKEETNNERRFCFSVITAKKTYILQAESENELKEWLNTFEIAKHEKLKNLSNTIEDNQKAGDIVETLSDDELKIEDEDEDGEYLSRSFKGRINNIHLTPNVIIYQNEQYENRNKEFHAIFEDIKEDEYLIYNCSCAIQHGVTIQGSIFLTIDYIYFYSKIFKYVTKYKIPFRDIISIDSQAGVVYNIISIKTNESENNEYIIKMYLKDMTKVYRILNTIWENNTSKIQLNAQEIFDKIYGDDEISDDSESIDESMIENLNETENNSMNFESIEELKQESNTKKKDNEVEKKEVEVEKIEPLKVTKENKESTPTTTLSKTESPKMSKKEVDTKKTDTNKTSSSASNNNKYSLPPNIPKPSGPIVFNEVLEKKVREVILPIPAKQLNDILYGEDVSLQQKIRDKKKEFDMTVGEWAKNKDGNNERLVKYMIPVNNVLVKDKETITEESQILLKSDEYLLYVYECLARTPKMPYGEYFLPVLKYIITYQTETTCKLNISVGIRWSKSPNYIIKNAIKSPTLKGLVESAEGTLSAIIPECERLANTNENGDVIESIESSNNGGATASTPVATQIMRSKSMLHSYNNTETTPDSTEEKKSDFNLITIIVSALLALSVILNMVLLLRGKKENISQTITIEPKLQITQAFDYCTELLESDFKPWNDILTMELGNSHSKSIENFLDTHFKRPFIQDLGGDTVFNIDNVKTPTSNQPKNFTYYNKNNSLMFFKFQESYSNIRNMKKEIIRTYHDLDIHENKLIIMEYFNWFSDLLEKCIDNDQHDNKKQTANPEDIAELYDKDGNINSAQFVKLPNGKILKKKLKIASCYFELRNALESKD</sequence>
<evidence type="ECO:0000259" key="9">
    <source>
        <dbReference type="PROSITE" id="PS51778"/>
    </source>
</evidence>
<evidence type="ECO:0000256" key="7">
    <source>
        <dbReference type="SAM" id="Phobius"/>
    </source>
</evidence>
<dbReference type="InterPro" id="IPR004182">
    <property type="entry name" value="GRAM"/>
</dbReference>
<keyword evidence="11" id="KW-1185">Reference proteome</keyword>
<evidence type="ECO:0000256" key="4">
    <source>
        <dbReference type="ARBA" id="ARBA00022989"/>
    </source>
</evidence>
<dbReference type="GO" id="GO:0032934">
    <property type="term" value="F:sterol binding"/>
    <property type="evidence" value="ECO:0007669"/>
    <property type="project" value="TreeGrafter"/>
</dbReference>
<keyword evidence="3 7" id="KW-0812">Transmembrane</keyword>
<dbReference type="GO" id="GO:0140268">
    <property type="term" value="C:endoplasmic reticulum-plasma membrane contact site"/>
    <property type="evidence" value="ECO:0007669"/>
    <property type="project" value="TreeGrafter"/>
</dbReference>
<dbReference type="Gene3D" id="1.20.1270.60">
    <property type="entry name" value="Arfaptin homology (AH) domain/BAR domain"/>
    <property type="match status" value="1"/>
</dbReference>
<dbReference type="AlphaFoldDB" id="A0A1Y1V7U7"/>
<dbReference type="Proteomes" id="UP000193719">
    <property type="component" value="Unassembled WGS sequence"/>
</dbReference>
<evidence type="ECO:0000256" key="3">
    <source>
        <dbReference type="ARBA" id="ARBA00022692"/>
    </source>
</evidence>
<feature type="compositionally biased region" description="Polar residues" evidence="6">
    <location>
        <begin position="629"/>
        <end position="638"/>
    </location>
</feature>
<comment type="caution">
    <text evidence="10">The sequence shown here is derived from an EMBL/GenBank/DDBJ whole genome shotgun (WGS) entry which is preliminary data.</text>
</comment>
<evidence type="ECO:0000256" key="5">
    <source>
        <dbReference type="ARBA" id="ARBA00023136"/>
    </source>
</evidence>
<dbReference type="GO" id="GO:0005789">
    <property type="term" value="C:endoplasmic reticulum membrane"/>
    <property type="evidence" value="ECO:0007669"/>
    <property type="project" value="TreeGrafter"/>
</dbReference>
<feature type="compositionally biased region" description="Basic and acidic residues" evidence="6">
    <location>
        <begin position="639"/>
        <end position="655"/>
    </location>
</feature>
<dbReference type="InterPro" id="IPR027267">
    <property type="entry name" value="AH/BAR_dom_sf"/>
</dbReference>
<dbReference type="InterPro" id="IPR031968">
    <property type="entry name" value="VASt"/>
</dbReference>
<dbReference type="GO" id="GO:0032366">
    <property type="term" value="P:intracellular sterol transport"/>
    <property type="evidence" value="ECO:0007669"/>
    <property type="project" value="TreeGrafter"/>
</dbReference>
<evidence type="ECO:0000256" key="2">
    <source>
        <dbReference type="ARBA" id="ARBA00006582"/>
    </source>
</evidence>
<dbReference type="InterPro" id="IPR004148">
    <property type="entry name" value="BAR_dom"/>
</dbReference>
<comment type="similarity">
    <text evidence="2">Belongs to the YSP2 family.</text>
</comment>
<name>A0A1Y1V7U7_9FUNG</name>
<evidence type="ECO:0000256" key="1">
    <source>
        <dbReference type="ARBA" id="ARBA00004167"/>
    </source>
</evidence>
<accession>A0A1Y1V7U7</accession>
<dbReference type="Pfam" id="PF16746">
    <property type="entry name" value="BAR_3"/>
    <property type="match status" value="1"/>
</dbReference>
<feature type="domain" description="VASt" evidence="9">
    <location>
        <begin position="687"/>
        <end position="859"/>
    </location>
</feature>
<dbReference type="SUPFAM" id="SSF103657">
    <property type="entry name" value="BAR/IMD domain-like"/>
    <property type="match status" value="1"/>
</dbReference>
<dbReference type="Pfam" id="PF00169">
    <property type="entry name" value="PH"/>
    <property type="match status" value="1"/>
</dbReference>
<dbReference type="GO" id="GO:0005886">
    <property type="term" value="C:plasma membrane"/>
    <property type="evidence" value="ECO:0007669"/>
    <property type="project" value="TreeGrafter"/>
</dbReference>
<feature type="region of interest" description="Disordered" evidence="6">
    <location>
        <begin position="621"/>
        <end position="676"/>
    </location>
</feature>
<feature type="transmembrane region" description="Helical" evidence="7">
    <location>
        <begin position="916"/>
        <end position="939"/>
    </location>
</feature>
<evidence type="ECO:0000313" key="11">
    <source>
        <dbReference type="Proteomes" id="UP000193719"/>
    </source>
</evidence>
<protein>
    <submittedName>
        <fullName evidence="10">Uncharacterized protein</fullName>
    </submittedName>
</protein>
<dbReference type="OrthoDB" id="10070851at2759"/>
<proteinExistence type="inferred from homology"/>
<dbReference type="Pfam" id="PF16016">
    <property type="entry name" value="VASt"/>
    <property type="match status" value="1"/>
</dbReference>
<evidence type="ECO:0000313" key="10">
    <source>
        <dbReference type="EMBL" id="ORX49366.1"/>
    </source>
</evidence>
<dbReference type="SUPFAM" id="SSF50729">
    <property type="entry name" value="PH domain-like"/>
    <property type="match status" value="1"/>
</dbReference>
<gene>
    <name evidence="10" type="ORF">BCR36DRAFT_328534</name>
</gene>
<dbReference type="PANTHER" id="PTHR23319:SF4">
    <property type="entry name" value="GRAM DOMAIN CONTAINING 1B, ISOFORM E"/>
    <property type="match status" value="1"/>
</dbReference>
<dbReference type="InterPro" id="IPR051482">
    <property type="entry name" value="Cholesterol_transport"/>
</dbReference>
<dbReference type="InterPro" id="IPR001849">
    <property type="entry name" value="PH_domain"/>
</dbReference>
<dbReference type="PROSITE" id="PS51778">
    <property type="entry name" value="VAST"/>
    <property type="match status" value="1"/>
</dbReference>
<dbReference type="SMART" id="SM00568">
    <property type="entry name" value="GRAM"/>
    <property type="match status" value="1"/>
</dbReference>
<dbReference type="GO" id="GO:0120015">
    <property type="term" value="F:sterol transfer activity"/>
    <property type="evidence" value="ECO:0007669"/>
    <property type="project" value="TreeGrafter"/>
</dbReference>
<comment type="subcellular location">
    <subcellularLocation>
        <location evidence="1">Membrane</location>
        <topology evidence="1">Single-pass membrane protein</topology>
    </subcellularLocation>
</comment>
<dbReference type="PANTHER" id="PTHR23319">
    <property type="entry name" value="GRAM DOMAIN CONTAINING 1B, ISOFORM E"/>
    <property type="match status" value="1"/>
</dbReference>
<evidence type="ECO:0000256" key="6">
    <source>
        <dbReference type="SAM" id="MobiDB-lite"/>
    </source>
</evidence>
<dbReference type="Gene3D" id="2.30.29.30">
    <property type="entry name" value="Pleckstrin-homology domain (PH domain)/Phosphotyrosine-binding domain (PTB)"/>
    <property type="match status" value="2"/>
</dbReference>
<keyword evidence="4 7" id="KW-1133">Transmembrane helix</keyword>
<feature type="compositionally biased region" description="Low complexity" evidence="6">
    <location>
        <begin position="656"/>
        <end position="667"/>
    </location>
</feature>
<dbReference type="PROSITE" id="PS50003">
    <property type="entry name" value="PH_DOMAIN"/>
    <property type="match status" value="1"/>
</dbReference>
<feature type="domain" description="PH" evidence="8">
    <location>
        <begin position="265"/>
        <end position="363"/>
    </location>
</feature>
<dbReference type="Pfam" id="PF02893">
    <property type="entry name" value="GRAM"/>
    <property type="match status" value="1"/>
</dbReference>
<keyword evidence="5 7" id="KW-0472">Membrane</keyword>
<dbReference type="EMBL" id="MCFH01000024">
    <property type="protein sequence ID" value="ORX49366.1"/>
    <property type="molecule type" value="Genomic_DNA"/>
</dbReference>
<evidence type="ECO:0000259" key="8">
    <source>
        <dbReference type="PROSITE" id="PS50003"/>
    </source>
</evidence>
<dbReference type="CDD" id="cd07307">
    <property type="entry name" value="BAR"/>
    <property type="match status" value="1"/>
</dbReference>
<dbReference type="InterPro" id="IPR011993">
    <property type="entry name" value="PH-like_dom_sf"/>
</dbReference>
<reference evidence="10 11" key="1">
    <citation type="submission" date="2016-08" db="EMBL/GenBank/DDBJ databases">
        <title>Genomes of anaerobic fungi encode conserved fungal cellulosomes for biomass hydrolysis.</title>
        <authorList>
            <consortium name="DOE Joint Genome Institute"/>
            <person name="Haitjema C.H."/>
            <person name="Gilmore S.P."/>
            <person name="Henske J.K."/>
            <person name="Solomon K.V."/>
            <person name="De Groot R."/>
            <person name="Kuo A."/>
            <person name="Mondo S.J."/>
            <person name="Salamov A.A."/>
            <person name="Labutti K."/>
            <person name="Zhao Z."/>
            <person name="Chiniquy J."/>
            <person name="Barry K."/>
            <person name="Brewer H.M."/>
            <person name="Purvine S.O."/>
            <person name="Wright A.T."/>
            <person name="Boxma B."/>
            <person name="Van Alen T."/>
            <person name="Hackstein J.H."/>
            <person name="Baker S.E."/>
            <person name="Grigoriev I.V."/>
            <person name="O'Malley M.A."/>
        </authorList>
    </citation>
    <scope>NUCLEOTIDE SEQUENCE [LARGE SCALE GENOMIC DNA]</scope>
    <source>
        <strain evidence="11">finn</strain>
    </source>
</reference>